<keyword evidence="2 9" id="KW-0378">Hydrolase</keyword>
<dbReference type="SUPFAM" id="SSF52540">
    <property type="entry name" value="P-loop containing nucleoside triphosphate hydrolases"/>
    <property type="match status" value="1"/>
</dbReference>
<evidence type="ECO:0000256" key="3">
    <source>
        <dbReference type="ARBA" id="ARBA00022806"/>
    </source>
</evidence>
<dbReference type="EMBL" id="JAOWKY010000001">
    <property type="protein sequence ID" value="MCV2867429.1"/>
    <property type="molecule type" value="Genomic_DNA"/>
</dbReference>
<feature type="binding site" evidence="9">
    <location>
        <begin position="256"/>
        <end position="263"/>
    </location>
    <ligand>
        <name>ATP</name>
        <dbReference type="ChEBI" id="CHEBI:30616"/>
    </ligand>
</feature>
<keyword evidence="4 9" id="KW-0067">ATP-binding</keyword>
<evidence type="ECO:0000256" key="1">
    <source>
        <dbReference type="ARBA" id="ARBA00022741"/>
    </source>
</evidence>
<dbReference type="InterPro" id="IPR000212">
    <property type="entry name" value="DNA_helicase_UvrD/REP"/>
</dbReference>
<evidence type="ECO:0000313" key="11">
    <source>
        <dbReference type="EMBL" id="MCV2867429.1"/>
    </source>
</evidence>
<keyword evidence="5" id="KW-0413">Isomerase</keyword>
<accession>A0ABT2Z8G6</accession>
<dbReference type="Pfam" id="PF00580">
    <property type="entry name" value="UvrD-helicase"/>
    <property type="match status" value="1"/>
</dbReference>
<dbReference type="RefSeq" id="WP_263733079.1">
    <property type="nucleotide sequence ID" value="NZ_JAOWKY010000001.1"/>
</dbReference>
<dbReference type="SUPFAM" id="SSF143011">
    <property type="entry name" value="RelE-like"/>
    <property type="match status" value="1"/>
</dbReference>
<comment type="catalytic activity">
    <reaction evidence="6">
        <text>Couples ATP hydrolysis with the unwinding of duplex DNA by translocating in the 3'-5' direction.</text>
        <dbReference type="EC" id="5.6.2.4"/>
    </reaction>
</comment>
<organism evidence="11 12">
    <name type="scientific">Albidovulum marisflavi</name>
    <dbReference type="NCBI Taxonomy" id="2984159"/>
    <lineage>
        <taxon>Bacteria</taxon>
        <taxon>Pseudomonadati</taxon>
        <taxon>Pseudomonadota</taxon>
        <taxon>Alphaproteobacteria</taxon>
        <taxon>Rhodobacterales</taxon>
        <taxon>Paracoccaceae</taxon>
        <taxon>Albidovulum</taxon>
    </lineage>
</organism>
<dbReference type="PANTHER" id="PTHR11070">
    <property type="entry name" value="UVRD / RECB / PCRA DNA HELICASE FAMILY MEMBER"/>
    <property type="match status" value="1"/>
</dbReference>
<keyword evidence="12" id="KW-1185">Reference proteome</keyword>
<dbReference type="Gene3D" id="3.40.50.300">
    <property type="entry name" value="P-loop containing nucleotide triphosphate hydrolases"/>
    <property type="match status" value="2"/>
</dbReference>
<dbReference type="PROSITE" id="PS51198">
    <property type="entry name" value="UVRD_HELICASE_ATP_BIND"/>
    <property type="match status" value="1"/>
</dbReference>
<dbReference type="InterPro" id="IPR035093">
    <property type="entry name" value="RelE/ParE_toxin_dom_sf"/>
</dbReference>
<dbReference type="InterPro" id="IPR014017">
    <property type="entry name" value="DNA_helicase_UvrD-like_C"/>
</dbReference>
<dbReference type="Proteomes" id="UP001652542">
    <property type="component" value="Unassembled WGS sequence"/>
</dbReference>
<dbReference type="InterPro" id="IPR014016">
    <property type="entry name" value="UvrD-like_ATP-bd"/>
</dbReference>
<sequence>MEFRVADTFTDSLGRLTAQEQKAAKTTAFDLQLDPTSNGLSFHKLDRAKDSNFWSVRVNADIRIIVHRTAASILLVYVNHHDDAYKWAERRKIERHPTTGAMQLVEVRERVEEVQIFKPRSDAATPAPAAKPAARLFDNLRKFELMAFGVPEEWVNDVRSATEDTLFDIIEHLPQEAQEALLKLAVGEKPQPPEPVPPEADPFAHPDAQRRFRVLTNAEELKQALDYPWDKWAVFLHPAQADLVGRSLSGPTRVSGSAGTGKTIVALHRAVHLARENLSAKVLLTTFSKPLANALRTKLACLVGSEPLVSSRILVKAVSAVGYDIHSERFGQPQIASAAMVSSLITKAAAEVEGHRFSTQFLIGEWNDVVDAWQLRSWEDYRDVSRLGRKTRIGGKQRETLWAIFERVRAGLRDRGVVTWSDVFGRLADGFTQGGSRPYDFAVIDEAQDLGVAEARFFAALAAGRSDGLFFAGDLGQRIFQQPFSWKALGLDVRGRSYTLRINYRTSHQIRTHADRLLPSTVSDVDGNTEGRRGTVSMFDGPSPMVLACSDEDHECRAVAGWITDRLKEGCAPREVGIFVRSEAELKRARAAAKAAGVRSVELSEKVEVEDGAVAISTMHFAKGLEFRSVVVMACDDEVIPQSERIESVADDADLEEVYNTERHLLYVACTRARDHLLVTGIAPVSEFVDDFLKASCP</sequence>
<comment type="caution">
    <text evidence="11">The sequence shown here is derived from an EMBL/GenBank/DDBJ whole genome shotgun (WGS) entry which is preliminary data.</text>
</comment>
<dbReference type="EC" id="5.6.2.4" evidence="7"/>
<evidence type="ECO:0000256" key="5">
    <source>
        <dbReference type="ARBA" id="ARBA00023235"/>
    </source>
</evidence>
<evidence type="ECO:0000259" key="10">
    <source>
        <dbReference type="PROSITE" id="PS51198"/>
    </source>
</evidence>
<keyword evidence="1 9" id="KW-0547">Nucleotide-binding</keyword>
<name>A0ABT2Z8G6_9RHOB</name>
<dbReference type="Pfam" id="PF13361">
    <property type="entry name" value="UvrD_C"/>
    <property type="match status" value="1"/>
</dbReference>
<keyword evidence="3 9" id="KW-0347">Helicase</keyword>
<proteinExistence type="predicted"/>
<protein>
    <recommendedName>
        <fullName evidence="7">DNA 3'-5' helicase</fullName>
        <ecNumber evidence="7">5.6.2.4</ecNumber>
    </recommendedName>
</protein>
<gene>
    <name evidence="11" type="ORF">OEW28_02175</name>
</gene>
<reference evidence="11 12" key="1">
    <citation type="submission" date="2022-10" db="EMBL/GenBank/DDBJ databases">
        <title>Defluviimonas sp. nov., isolated from ocean surface water.</title>
        <authorList>
            <person name="He W."/>
            <person name="Wang L."/>
            <person name="Zhang D.-F."/>
        </authorList>
    </citation>
    <scope>NUCLEOTIDE SEQUENCE [LARGE SCALE GENOMIC DNA]</scope>
    <source>
        <strain evidence="11 12">WL0002</strain>
    </source>
</reference>
<dbReference type="InterPro" id="IPR027417">
    <property type="entry name" value="P-loop_NTPase"/>
</dbReference>
<evidence type="ECO:0000256" key="8">
    <source>
        <dbReference type="ARBA" id="ARBA00048988"/>
    </source>
</evidence>
<evidence type="ECO:0000256" key="7">
    <source>
        <dbReference type="ARBA" id="ARBA00034808"/>
    </source>
</evidence>
<evidence type="ECO:0000256" key="6">
    <source>
        <dbReference type="ARBA" id="ARBA00034617"/>
    </source>
</evidence>
<evidence type="ECO:0000256" key="9">
    <source>
        <dbReference type="PROSITE-ProRule" id="PRU00560"/>
    </source>
</evidence>
<evidence type="ECO:0000256" key="2">
    <source>
        <dbReference type="ARBA" id="ARBA00022801"/>
    </source>
</evidence>
<feature type="domain" description="UvrD-like helicase ATP-binding" evidence="10">
    <location>
        <begin position="235"/>
        <end position="507"/>
    </location>
</feature>
<dbReference type="PANTHER" id="PTHR11070:SF45">
    <property type="entry name" value="DNA 3'-5' HELICASE"/>
    <property type="match status" value="1"/>
</dbReference>
<dbReference type="Gene3D" id="3.30.2310.20">
    <property type="entry name" value="RelE-like"/>
    <property type="match status" value="1"/>
</dbReference>
<evidence type="ECO:0000313" key="12">
    <source>
        <dbReference type="Proteomes" id="UP001652542"/>
    </source>
</evidence>
<comment type="catalytic activity">
    <reaction evidence="8">
        <text>ATP + H2O = ADP + phosphate + H(+)</text>
        <dbReference type="Rhea" id="RHEA:13065"/>
        <dbReference type="ChEBI" id="CHEBI:15377"/>
        <dbReference type="ChEBI" id="CHEBI:15378"/>
        <dbReference type="ChEBI" id="CHEBI:30616"/>
        <dbReference type="ChEBI" id="CHEBI:43474"/>
        <dbReference type="ChEBI" id="CHEBI:456216"/>
        <dbReference type="EC" id="5.6.2.4"/>
    </reaction>
</comment>
<evidence type="ECO:0000256" key="4">
    <source>
        <dbReference type="ARBA" id="ARBA00022840"/>
    </source>
</evidence>